<gene>
    <name evidence="1" type="ORF">ACFPM8_01060</name>
</gene>
<accession>A0ABW0M6G0</accession>
<sequence length="41" mass="4467">MKKLIGLVVLGVILSTALSGCIVVPARGGYYGPPHPYYYHY</sequence>
<dbReference type="Proteomes" id="UP001596045">
    <property type="component" value="Unassembled WGS sequence"/>
</dbReference>
<dbReference type="PROSITE" id="PS51257">
    <property type="entry name" value="PROKAR_LIPOPROTEIN"/>
    <property type="match status" value="1"/>
</dbReference>
<proteinExistence type="predicted"/>
<organism evidence="1 2">
    <name type="scientific">Paraherbaspirillum soli</name>
    <dbReference type="NCBI Taxonomy" id="631222"/>
    <lineage>
        <taxon>Bacteria</taxon>
        <taxon>Pseudomonadati</taxon>
        <taxon>Pseudomonadota</taxon>
        <taxon>Betaproteobacteria</taxon>
        <taxon>Burkholderiales</taxon>
        <taxon>Oxalobacteraceae</taxon>
        <taxon>Paraherbaspirillum</taxon>
    </lineage>
</organism>
<protein>
    <recommendedName>
        <fullName evidence="3">Lipoprotein</fullName>
    </recommendedName>
</protein>
<evidence type="ECO:0000313" key="1">
    <source>
        <dbReference type="EMBL" id="MFC5472536.1"/>
    </source>
</evidence>
<name>A0ABW0M6G0_9BURK</name>
<keyword evidence="2" id="KW-1185">Reference proteome</keyword>
<reference evidence="2" key="1">
    <citation type="journal article" date="2019" name="Int. J. Syst. Evol. Microbiol.">
        <title>The Global Catalogue of Microorganisms (GCM) 10K type strain sequencing project: providing services to taxonomists for standard genome sequencing and annotation.</title>
        <authorList>
            <consortium name="The Broad Institute Genomics Platform"/>
            <consortium name="The Broad Institute Genome Sequencing Center for Infectious Disease"/>
            <person name="Wu L."/>
            <person name="Ma J."/>
        </authorList>
    </citation>
    <scope>NUCLEOTIDE SEQUENCE [LARGE SCALE GENOMIC DNA]</scope>
    <source>
        <strain evidence="2">JCM 17066</strain>
    </source>
</reference>
<dbReference type="RefSeq" id="WP_378994071.1">
    <property type="nucleotide sequence ID" value="NZ_JBHSMT010000005.1"/>
</dbReference>
<evidence type="ECO:0008006" key="3">
    <source>
        <dbReference type="Google" id="ProtNLM"/>
    </source>
</evidence>
<dbReference type="EMBL" id="JBHSMT010000005">
    <property type="protein sequence ID" value="MFC5472536.1"/>
    <property type="molecule type" value="Genomic_DNA"/>
</dbReference>
<evidence type="ECO:0000313" key="2">
    <source>
        <dbReference type="Proteomes" id="UP001596045"/>
    </source>
</evidence>
<comment type="caution">
    <text evidence="1">The sequence shown here is derived from an EMBL/GenBank/DDBJ whole genome shotgun (WGS) entry which is preliminary data.</text>
</comment>